<proteinExistence type="predicted"/>
<evidence type="ECO:0000313" key="3">
    <source>
        <dbReference type="Proteomes" id="UP000825051"/>
    </source>
</evidence>
<dbReference type="Gene3D" id="1.10.30.50">
    <property type="match status" value="1"/>
</dbReference>
<keyword evidence="3" id="KW-1185">Reference proteome</keyword>
<dbReference type="AlphaFoldDB" id="A0A8F9TWH7"/>
<dbReference type="GO" id="GO:0003676">
    <property type="term" value="F:nucleic acid binding"/>
    <property type="evidence" value="ECO:0007669"/>
    <property type="project" value="InterPro"/>
</dbReference>
<keyword evidence="2" id="KW-0378">Hydrolase</keyword>
<name>A0A8F9TWH7_9BACT</name>
<dbReference type="GO" id="GO:0008270">
    <property type="term" value="F:zinc ion binding"/>
    <property type="evidence" value="ECO:0007669"/>
    <property type="project" value="InterPro"/>
</dbReference>
<dbReference type="GO" id="GO:0004519">
    <property type="term" value="F:endonuclease activity"/>
    <property type="evidence" value="ECO:0007669"/>
    <property type="project" value="UniProtKB-KW"/>
</dbReference>
<dbReference type="KEGG" id="ole:K0B96_16295"/>
<organism evidence="2 3">
    <name type="scientific">Horticoccus luteus</name>
    <dbReference type="NCBI Taxonomy" id="2862869"/>
    <lineage>
        <taxon>Bacteria</taxon>
        <taxon>Pseudomonadati</taxon>
        <taxon>Verrucomicrobiota</taxon>
        <taxon>Opitutia</taxon>
        <taxon>Opitutales</taxon>
        <taxon>Opitutaceae</taxon>
        <taxon>Horticoccus</taxon>
    </lineage>
</organism>
<evidence type="ECO:0000259" key="1">
    <source>
        <dbReference type="Pfam" id="PF01844"/>
    </source>
</evidence>
<reference evidence="2" key="1">
    <citation type="submission" date="2021-08" db="EMBL/GenBank/DDBJ databases">
        <title>Genome of a novel bacterium of the phylum Verrucomicrobia, Oleiharenicola sp. KSB-15.</title>
        <authorList>
            <person name="Chung J.-H."/>
            <person name="Ahn J.-H."/>
            <person name="Yoon Y."/>
            <person name="Kim D.-Y."/>
            <person name="An S.-H."/>
            <person name="Park I."/>
            <person name="Yeon J."/>
        </authorList>
    </citation>
    <scope>NUCLEOTIDE SEQUENCE</scope>
    <source>
        <strain evidence="2">KSB-15</strain>
    </source>
</reference>
<dbReference type="Pfam" id="PF01844">
    <property type="entry name" value="HNH"/>
    <property type="match status" value="1"/>
</dbReference>
<dbReference type="EMBL" id="CP080507">
    <property type="protein sequence ID" value="QYM78842.1"/>
    <property type="molecule type" value="Genomic_DNA"/>
</dbReference>
<dbReference type="Proteomes" id="UP000825051">
    <property type="component" value="Chromosome"/>
</dbReference>
<protein>
    <submittedName>
        <fullName evidence="2">HNH endonuclease</fullName>
    </submittedName>
</protein>
<feature type="domain" description="HNH" evidence="1">
    <location>
        <begin position="19"/>
        <end position="72"/>
    </location>
</feature>
<gene>
    <name evidence="2" type="ORF">K0B96_16295</name>
</gene>
<dbReference type="RefSeq" id="WP_220161946.1">
    <property type="nucleotide sequence ID" value="NZ_CP080507.1"/>
</dbReference>
<accession>A0A8F9TWH7</accession>
<dbReference type="InterPro" id="IPR002711">
    <property type="entry name" value="HNH"/>
</dbReference>
<sequence>MPYEVTLLRTIYERTDGYCHICHCKLSFKNYASLGNRGSWEVEHSRPRACGGTDHRNNLFPACIRCNRDKSDFTTRTARKWNGTSRAPYSKAVKGKMRDDNAAAGGILGGLFGLAGGPVGVAFGAAVGAAIGRSIKPPKV</sequence>
<dbReference type="InterPro" id="IPR003615">
    <property type="entry name" value="HNH_nuc"/>
</dbReference>
<evidence type="ECO:0000313" key="2">
    <source>
        <dbReference type="EMBL" id="QYM78842.1"/>
    </source>
</evidence>
<dbReference type="CDD" id="cd00085">
    <property type="entry name" value="HNHc"/>
    <property type="match status" value="1"/>
</dbReference>
<keyword evidence="2" id="KW-0255">Endonuclease</keyword>
<keyword evidence="2" id="KW-0540">Nuclease</keyword>